<reference evidence="1" key="1">
    <citation type="thesis" date="2020" institute="ProQuest LLC" country="789 East Eisenhower Parkway, Ann Arbor, MI, USA">
        <title>Comparative Genomics and Chromosome Evolution.</title>
        <authorList>
            <person name="Mudd A.B."/>
        </authorList>
    </citation>
    <scope>NUCLEOTIDE SEQUENCE</scope>
    <source>
        <strain evidence="1">237g6f4</strain>
        <tissue evidence="1">Blood</tissue>
    </source>
</reference>
<name>A0AAV6Z6T0_ENGPU</name>
<evidence type="ECO:0000313" key="1">
    <source>
        <dbReference type="EMBL" id="KAG8545164.1"/>
    </source>
</evidence>
<organism evidence="1 2">
    <name type="scientific">Engystomops pustulosus</name>
    <name type="common">Tungara frog</name>
    <name type="synonym">Physalaemus pustulosus</name>
    <dbReference type="NCBI Taxonomy" id="76066"/>
    <lineage>
        <taxon>Eukaryota</taxon>
        <taxon>Metazoa</taxon>
        <taxon>Chordata</taxon>
        <taxon>Craniata</taxon>
        <taxon>Vertebrata</taxon>
        <taxon>Euteleostomi</taxon>
        <taxon>Amphibia</taxon>
        <taxon>Batrachia</taxon>
        <taxon>Anura</taxon>
        <taxon>Neobatrachia</taxon>
        <taxon>Hyloidea</taxon>
        <taxon>Leptodactylidae</taxon>
        <taxon>Leiuperinae</taxon>
        <taxon>Engystomops</taxon>
    </lineage>
</organism>
<keyword evidence="2" id="KW-1185">Reference proteome</keyword>
<dbReference type="EMBL" id="WNYA01001769">
    <property type="protein sequence ID" value="KAG8545164.1"/>
    <property type="molecule type" value="Genomic_DNA"/>
</dbReference>
<proteinExistence type="predicted"/>
<gene>
    <name evidence="1" type="ORF">GDO81_021306</name>
</gene>
<dbReference type="Proteomes" id="UP000824782">
    <property type="component" value="Unassembled WGS sequence"/>
</dbReference>
<sequence length="56" mass="6626">MSWPFCCSSPSSCRELSFRPRIMSPSRPESTSAERYRPRSTVRLCIYPRPTCPWER</sequence>
<comment type="caution">
    <text evidence="1">The sequence shown here is derived from an EMBL/GenBank/DDBJ whole genome shotgun (WGS) entry which is preliminary data.</text>
</comment>
<protein>
    <submittedName>
        <fullName evidence="1">Uncharacterized protein</fullName>
    </submittedName>
</protein>
<accession>A0AAV6Z6T0</accession>
<dbReference type="AlphaFoldDB" id="A0AAV6Z6T0"/>
<evidence type="ECO:0000313" key="2">
    <source>
        <dbReference type="Proteomes" id="UP000824782"/>
    </source>
</evidence>